<accession>A0AAW1TRP6</accession>
<evidence type="ECO:0000256" key="2">
    <source>
        <dbReference type="ARBA" id="ARBA00008231"/>
    </source>
</evidence>
<gene>
    <name evidence="6" type="ORF">WA026_020355</name>
</gene>
<proteinExistence type="inferred from homology"/>
<dbReference type="PANTHER" id="PTHR21013:SF10">
    <property type="entry name" value="ATP SYNTHASE MITOCHONDRIAL F1 COMPLEX ASSEMBLY FACTOR 2"/>
    <property type="match status" value="1"/>
</dbReference>
<evidence type="ECO:0000256" key="1">
    <source>
        <dbReference type="ARBA" id="ARBA00004173"/>
    </source>
</evidence>
<dbReference type="SUPFAM" id="SSF160909">
    <property type="entry name" value="ATP12-like"/>
    <property type="match status" value="1"/>
</dbReference>
<comment type="subcellular location">
    <subcellularLocation>
        <location evidence="1">Mitochondrion</location>
    </subcellularLocation>
</comment>
<dbReference type="Pfam" id="PF07542">
    <property type="entry name" value="ATP12"/>
    <property type="match status" value="1"/>
</dbReference>
<keyword evidence="7" id="KW-1185">Reference proteome</keyword>
<keyword evidence="3" id="KW-0809">Transit peptide</keyword>
<dbReference type="AlphaFoldDB" id="A0AAW1TRP6"/>
<evidence type="ECO:0000256" key="3">
    <source>
        <dbReference type="ARBA" id="ARBA00022946"/>
    </source>
</evidence>
<dbReference type="Gene3D" id="3.30.2180.10">
    <property type="entry name" value="ATP12-like"/>
    <property type="match status" value="1"/>
</dbReference>
<evidence type="ECO:0000313" key="7">
    <source>
        <dbReference type="Proteomes" id="UP001431783"/>
    </source>
</evidence>
<dbReference type="InterPro" id="IPR023335">
    <property type="entry name" value="ATP12_ortho_dom_sf"/>
</dbReference>
<comment type="similarity">
    <text evidence="2">Belongs to the ATP12 family.</text>
</comment>
<comment type="caution">
    <text evidence="6">The sequence shown here is derived from an EMBL/GenBank/DDBJ whole genome shotgun (WGS) entry which is preliminary data.</text>
</comment>
<protein>
    <recommendedName>
        <fullName evidence="8">ATP synthase mitochondrial F1 complex assembly factor 2</fullName>
    </recommendedName>
</protein>
<keyword evidence="4" id="KW-0496">Mitochondrion</keyword>
<dbReference type="PANTHER" id="PTHR21013">
    <property type="entry name" value="ATP SYNTHASE MITOCHONDRIAL F1 COMPLEX ASSEMBLY FACTOR 2/ATP12 PROTEIN, MITOCHONDRIAL PRECURSOR"/>
    <property type="match status" value="1"/>
</dbReference>
<dbReference type="InterPro" id="IPR042272">
    <property type="entry name" value="ATP12_ATP_synth-F1-assembly_N"/>
</dbReference>
<evidence type="ECO:0000256" key="4">
    <source>
        <dbReference type="ARBA" id="ARBA00023128"/>
    </source>
</evidence>
<evidence type="ECO:0000256" key="5">
    <source>
        <dbReference type="ARBA" id="ARBA00023186"/>
    </source>
</evidence>
<dbReference type="Gene3D" id="1.10.3580.10">
    <property type="entry name" value="ATP12 ATPase"/>
    <property type="match status" value="1"/>
</dbReference>
<name>A0AAW1TRP6_9CUCU</name>
<organism evidence="6 7">
    <name type="scientific">Henosepilachna vigintioctopunctata</name>
    <dbReference type="NCBI Taxonomy" id="420089"/>
    <lineage>
        <taxon>Eukaryota</taxon>
        <taxon>Metazoa</taxon>
        <taxon>Ecdysozoa</taxon>
        <taxon>Arthropoda</taxon>
        <taxon>Hexapoda</taxon>
        <taxon>Insecta</taxon>
        <taxon>Pterygota</taxon>
        <taxon>Neoptera</taxon>
        <taxon>Endopterygota</taxon>
        <taxon>Coleoptera</taxon>
        <taxon>Polyphaga</taxon>
        <taxon>Cucujiformia</taxon>
        <taxon>Coccinelloidea</taxon>
        <taxon>Coccinellidae</taxon>
        <taxon>Epilachninae</taxon>
        <taxon>Epilachnini</taxon>
        <taxon>Henosepilachna</taxon>
    </lineage>
</organism>
<reference evidence="6 7" key="1">
    <citation type="submission" date="2023-03" db="EMBL/GenBank/DDBJ databases">
        <title>Genome insight into feeding habits of ladybird beetles.</title>
        <authorList>
            <person name="Li H.-S."/>
            <person name="Huang Y.-H."/>
            <person name="Pang H."/>
        </authorList>
    </citation>
    <scope>NUCLEOTIDE SEQUENCE [LARGE SCALE GENOMIC DNA]</scope>
    <source>
        <strain evidence="6">SYSU_2023b</strain>
        <tissue evidence="6">Whole body</tissue>
    </source>
</reference>
<evidence type="ECO:0000313" key="6">
    <source>
        <dbReference type="EMBL" id="KAK9873010.1"/>
    </source>
</evidence>
<keyword evidence="5" id="KW-0143">Chaperone</keyword>
<evidence type="ECO:0008006" key="8">
    <source>
        <dbReference type="Google" id="ProtNLM"/>
    </source>
</evidence>
<dbReference type="Proteomes" id="UP001431783">
    <property type="component" value="Unassembled WGS sequence"/>
</dbReference>
<dbReference type="EMBL" id="JARQZJ010000014">
    <property type="protein sequence ID" value="KAK9873010.1"/>
    <property type="molecule type" value="Genomic_DNA"/>
</dbReference>
<sequence>MTSCKISALFKSLFSKTLFMSHQQKSCEFRSYGTVKRFYRKTNVLKSNGKYEISLDQRKLKTPKGNIFSVESEPLALAVAAEWDSQNDKIIRSKMHITTLCNTVLDNPNNHTKFDLANYVTNYLDTDTIIFQTNEDEELYKFQANQWDPIIEWFNERYDTTIQKSVEMLGPTVAQKDKDSINRHLMSYNFNSVYGFVYSVDTIKSVILTMACVERFINVEKAVLLSRLEEEYQLTHWGRVEWAHDLNQQDLQARLSAVVLFIHCNNQSSKIQTKNI</sequence>
<dbReference type="GO" id="GO:0033615">
    <property type="term" value="P:mitochondrial proton-transporting ATP synthase complex assembly"/>
    <property type="evidence" value="ECO:0007669"/>
    <property type="project" value="TreeGrafter"/>
</dbReference>
<dbReference type="GO" id="GO:0005739">
    <property type="term" value="C:mitochondrion"/>
    <property type="evidence" value="ECO:0007669"/>
    <property type="project" value="UniProtKB-SubCell"/>
</dbReference>
<dbReference type="InterPro" id="IPR011419">
    <property type="entry name" value="ATP12_ATP_synth-F1-assembly"/>
</dbReference>